<dbReference type="RefSeq" id="WP_354696299.1">
    <property type="nucleotide sequence ID" value="NZ_JAZHOG010000010.1"/>
</dbReference>
<sequence>MSGIHPQALVDPAAEIADDVEVGPFSIIGPRVRIGPGSRIGPHVVVTGRTTIGRNTRIFQFASIGEEPQDKKYAGEDTELIIGDNNTIRELCTFSRGTAQGGGKTIIGNDNWIMACVHIAHDCELGDNIIMANNASLAGHVRVGDWAILSGYTLIHQFCTVGEHSFTSFASHVNQSIPPYVTVSGEKARAKGVNTEGLKRRGFTAEQIQQVRRAYRVLYRSGLKLDEAQNKLQEMARDSGEIEPLVEFLRTTEKSMIR</sequence>
<dbReference type="EMBL" id="JAZHOG010000010">
    <property type="protein sequence ID" value="MEJ8568981.1"/>
    <property type="molecule type" value="Genomic_DNA"/>
</dbReference>
<dbReference type="InterPro" id="IPR029098">
    <property type="entry name" value="Acetyltransf_C"/>
</dbReference>
<comment type="function">
    <text evidence="6">Involved in the biosynthesis of lipid A, a phosphorylated glycolipid that anchors the lipopolysaccharide to the outer membrane of the cell.</text>
</comment>
<dbReference type="PIRSF" id="PIRSF000456">
    <property type="entry name" value="UDP-GlcNAc_acltr"/>
    <property type="match status" value="1"/>
</dbReference>
<dbReference type="InterPro" id="IPR011004">
    <property type="entry name" value="Trimer_LpxA-like_sf"/>
</dbReference>
<dbReference type="PANTHER" id="PTHR43480">
    <property type="entry name" value="ACYL-[ACYL-CARRIER-PROTEIN]--UDP-N-ACETYLGLUCOSAMINE O-ACYLTRANSFERASE"/>
    <property type="match status" value="1"/>
</dbReference>
<evidence type="ECO:0000259" key="7">
    <source>
        <dbReference type="Pfam" id="PF13720"/>
    </source>
</evidence>
<dbReference type="InterPro" id="IPR037157">
    <property type="entry name" value="Acetyltransf_C_sf"/>
</dbReference>
<dbReference type="InterPro" id="IPR010137">
    <property type="entry name" value="Lipid_A_LpxA"/>
</dbReference>
<dbReference type="GO" id="GO:0005737">
    <property type="term" value="C:cytoplasm"/>
    <property type="evidence" value="ECO:0007669"/>
    <property type="project" value="UniProtKB-SubCell"/>
</dbReference>
<evidence type="ECO:0000256" key="5">
    <source>
        <dbReference type="ARBA" id="ARBA00023315"/>
    </source>
</evidence>
<dbReference type="CDD" id="cd03351">
    <property type="entry name" value="LbH_UDP-GlcNAc_AT"/>
    <property type="match status" value="1"/>
</dbReference>
<dbReference type="Pfam" id="PF00132">
    <property type="entry name" value="Hexapep"/>
    <property type="match status" value="2"/>
</dbReference>
<evidence type="ECO:0000256" key="4">
    <source>
        <dbReference type="ARBA" id="ARBA00023098"/>
    </source>
</evidence>
<dbReference type="HAMAP" id="MF_00387">
    <property type="entry name" value="LpxA"/>
    <property type="match status" value="1"/>
</dbReference>
<name>A0AAW9RGS6_9GAMM</name>
<dbReference type="EC" id="2.3.1.129" evidence="6"/>
<dbReference type="Gene3D" id="2.160.10.10">
    <property type="entry name" value="Hexapeptide repeat proteins"/>
    <property type="match status" value="1"/>
</dbReference>
<comment type="subcellular location">
    <subcellularLocation>
        <location evidence="6">Cytoplasm</location>
    </subcellularLocation>
</comment>
<evidence type="ECO:0000256" key="6">
    <source>
        <dbReference type="HAMAP-Rule" id="MF_00387"/>
    </source>
</evidence>
<dbReference type="GO" id="GO:0009245">
    <property type="term" value="P:lipid A biosynthetic process"/>
    <property type="evidence" value="ECO:0007669"/>
    <property type="project" value="UniProtKB-UniRule"/>
</dbReference>
<dbReference type="InterPro" id="IPR001451">
    <property type="entry name" value="Hexapep"/>
</dbReference>
<keyword evidence="4 6" id="KW-0443">Lipid metabolism</keyword>
<dbReference type="Gene3D" id="1.20.1180.10">
    <property type="entry name" value="Udp N-acetylglucosamine O-acyltransferase, C-terminal domain"/>
    <property type="match status" value="1"/>
</dbReference>
<keyword evidence="1 6" id="KW-0444">Lipid biosynthesis</keyword>
<dbReference type="AlphaFoldDB" id="A0AAW9RGS6"/>
<dbReference type="GO" id="GO:0016020">
    <property type="term" value="C:membrane"/>
    <property type="evidence" value="ECO:0007669"/>
    <property type="project" value="GOC"/>
</dbReference>
<dbReference type="NCBIfam" id="NF003657">
    <property type="entry name" value="PRK05289.1"/>
    <property type="match status" value="1"/>
</dbReference>
<evidence type="ECO:0000313" key="9">
    <source>
        <dbReference type="Proteomes" id="UP001359886"/>
    </source>
</evidence>
<comment type="similarity">
    <text evidence="6">Belongs to the transferase hexapeptide repeat family. LpxA subfamily.</text>
</comment>
<evidence type="ECO:0000256" key="3">
    <source>
        <dbReference type="ARBA" id="ARBA00022679"/>
    </source>
</evidence>
<comment type="pathway">
    <text evidence="6">Glycolipid biosynthesis; lipid IV(A) biosynthesis; lipid IV(A) from (3R)-3-hydroxytetradecanoyl-[acyl-carrier-protein] and UDP-N-acetyl-alpha-D-glucosamine: step 1/6.</text>
</comment>
<reference evidence="8 9" key="1">
    <citation type="submission" date="2024-02" db="EMBL/GenBank/DDBJ databases">
        <title>A novel Wenzhouxiangellaceae bacterium, isolated from coastal sediments.</title>
        <authorList>
            <person name="Du Z.-J."/>
            <person name="Ye Y.-Q."/>
            <person name="Zhang X.-Y."/>
        </authorList>
    </citation>
    <scope>NUCLEOTIDE SEQUENCE [LARGE SCALE GENOMIC DNA]</scope>
    <source>
        <strain evidence="8 9">CH-27</strain>
    </source>
</reference>
<comment type="subunit">
    <text evidence="6">Homotrimer.</text>
</comment>
<dbReference type="NCBIfam" id="TIGR01852">
    <property type="entry name" value="lipid_A_lpxA"/>
    <property type="match status" value="1"/>
</dbReference>
<comment type="catalytic activity">
    <reaction evidence="6">
        <text>a (3R)-hydroxyacyl-[ACP] + UDP-N-acetyl-alpha-D-glucosamine = a UDP-3-O-[(3R)-3-hydroxyacyl]-N-acetyl-alpha-D-glucosamine + holo-[ACP]</text>
        <dbReference type="Rhea" id="RHEA:67812"/>
        <dbReference type="Rhea" id="RHEA-COMP:9685"/>
        <dbReference type="Rhea" id="RHEA-COMP:9945"/>
        <dbReference type="ChEBI" id="CHEBI:57705"/>
        <dbReference type="ChEBI" id="CHEBI:64479"/>
        <dbReference type="ChEBI" id="CHEBI:78827"/>
        <dbReference type="ChEBI" id="CHEBI:173225"/>
        <dbReference type="EC" id="2.3.1.129"/>
    </reaction>
</comment>
<evidence type="ECO:0000313" key="8">
    <source>
        <dbReference type="EMBL" id="MEJ8568981.1"/>
    </source>
</evidence>
<keyword evidence="6" id="KW-0963">Cytoplasm</keyword>
<dbReference type="Pfam" id="PF13720">
    <property type="entry name" value="Acetyltransf_11"/>
    <property type="match status" value="1"/>
</dbReference>
<accession>A0AAW9RGS6</accession>
<dbReference type="Proteomes" id="UP001359886">
    <property type="component" value="Unassembled WGS sequence"/>
</dbReference>
<evidence type="ECO:0000256" key="2">
    <source>
        <dbReference type="ARBA" id="ARBA00022556"/>
    </source>
</evidence>
<gene>
    <name evidence="6 8" type="primary">lpxA</name>
    <name evidence="8" type="ORF">V3330_15215</name>
</gene>
<keyword evidence="5 6" id="KW-0012">Acyltransferase</keyword>
<keyword evidence="2 6" id="KW-0441">Lipid A biosynthesis</keyword>
<dbReference type="PANTHER" id="PTHR43480:SF1">
    <property type="entry name" value="ACYL-[ACYL-CARRIER-PROTEIN]--UDP-N-ACETYLGLUCOSAMINE O-ACYLTRANSFERASE, MITOCHONDRIAL-RELATED"/>
    <property type="match status" value="1"/>
</dbReference>
<proteinExistence type="inferred from homology"/>
<protein>
    <recommendedName>
        <fullName evidence="6">Acyl-[acyl-carrier-protein]--UDP-N-acetylglucosamine O-acyltransferase</fullName>
        <shortName evidence="6">UDP-N-acetylglucosamine acyltransferase</shortName>
        <ecNumber evidence="6">2.3.1.129</ecNumber>
    </recommendedName>
</protein>
<dbReference type="SUPFAM" id="SSF51161">
    <property type="entry name" value="Trimeric LpxA-like enzymes"/>
    <property type="match status" value="1"/>
</dbReference>
<dbReference type="GO" id="GO:0008780">
    <property type="term" value="F:acyl-[acyl-carrier-protein]-UDP-N-acetylglucosamine O-acyltransferase activity"/>
    <property type="evidence" value="ECO:0007669"/>
    <property type="project" value="UniProtKB-UniRule"/>
</dbReference>
<evidence type="ECO:0000256" key="1">
    <source>
        <dbReference type="ARBA" id="ARBA00022516"/>
    </source>
</evidence>
<keyword evidence="6" id="KW-0677">Repeat</keyword>
<comment type="caution">
    <text evidence="8">The sequence shown here is derived from an EMBL/GenBank/DDBJ whole genome shotgun (WGS) entry which is preliminary data.</text>
</comment>
<keyword evidence="9" id="KW-1185">Reference proteome</keyword>
<organism evidence="8 9">
    <name type="scientific">Elongatibacter sediminis</name>
    <dbReference type="NCBI Taxonomy" id="3119006"/>
    <lineage>
        <taxon>Bacteria</taxon>
        <taxon>Pseudomonadati</taxon>
        <taxon>Pseudomonadota</taxon>
        <taxon>Gammaproteobacteria</taxon>
        <taxon>Chromatiales</taxon>
        <taxon>Wenzhouxiangellaceae</taxon>
        <taxon>Elongatibacter</taxon>
    </lineage>
</organism>
<keyword evidence="3 6" id="KW-0808">Transferase</keyword>
<feature type="domain" description="UDP N-acetylglucosamine O-acyltransferase C-terminal" evidence="7">
    <location>
        <begin position="177"/>
        <end position="256"/>
    </location>
</feature>